<proteinExistence type="predicted"/>
<evidence type="ECO:0000313" key="1">
    <source>
        <dbReference type="EMBL" id="MCD7448760.1"/>
    </source>
</evidence>
<dbReference type="Proteomes" id="UP000823775">
    <property type="component" value="Unassembled WGS sequence"/>
</dbReference>
<reference evidence="1 2" key="1">
    <citation type="journal article" date="2021" name="BMC Genomics">
        <title>Datura genome reveals duplications of psychoactive alkaloid biosynthetic genes and high mutation rate following tissue culture.</title>
        <authorList>
            <person name="Rajewski A."/>
            <person name="Carter-House D."/>
            <person name="Stajich J."/>
            <person name="Litt A."/>
        </authorList>
    </citation>
    <scope>NUCLEOTIDE SEQUENCE [LARGE SCALE GENOMIC DNA]</scope>
    <source>
        <strain evidence="1">AR-01</strain>
    </source>
</reference>
<protein>
    <submittedName>
        <fullName evidence="1">Uncharacterized protein</fullName>
    </submittedName>
</protein>
<evidence type="ECO:0000313" key="2">
    <source>
        <dbReference type="Proteomes" id="UP000823775"/>
    </source>
</evidence>
<organism evidence="1 2">
    <name type="scientific">Datura stramonium</name>
    <name type="common">Jimsonweed</name>
    <name type="synonym">Common thornapple</name>
    <dbReference type="NCBI Taxonomy" id="4076"/>
    <lineage>
        <taxon>Eukaryota</taxon>
        <taxon>Viridiplantae</taxon>
        <taxon>Streptophyta</taxon>
        <taxon>Embryophyta</taxon>
        <taxon>Tracheophyta</taxon>
        <taxon>Spermatophyta</taxon>
        <taxon>Magnoliopsida</taxon>
        <taxon>eudicotyledons</taxon>
        <taxon>Gunneridae</taxon>
        <taxon>Pentapetalae</taxon>
        <taxon>asterids</taxon>
        <taxon>lamiids</taxon>
        <taxon>Solanales</taxon>
        <taxon>Solanaceae</taxon>
        <taxon>Solanoideae</taxon>
        <taxon>Datureae</taxon>
        <taxon>Datura</taxon>
    </lineage>
</organism>
<accession>A0ABS8RRS4</accession>
<gene>
    <name evidence="1" type="ORF">HAX54_045701</name>
</gene>
<sequence length="101" mass="11628">AQRVMEPTRWPRLRDTLPSRRGSAPAPSAMVRQVLIRSFSGPFSSTYGFQVCLTNARIGHLSAGNLRGVTEYFRQEGSDIEGIFPPPYFEWFWYNQNFLKL</sequence>
<keyword evidence="2" id="KW-1185">Reference proteome</keyword>
<comment type="caution">
    <text evidence="1">The sequence shown here is derived from an EMBL/GenBank/DDBJ whole genome shotgun (WGS) entry which is preliminary data.</text>
</comment>
<dbReference type="EMBL" id="JACEIK010000071">
    <property type="protein sequence ID" value="MCD7448760.1"/>
    <property type="molecule type" value="Genomic_DNA"/>
</dbReference>
<name>A0ABS8RRS4_DATST</name>
<feature type="non-terminal residue" evidence="1">
    <location>
        <position position="1"/>
    </location>
</feature>